<dbReference type="EMBL" id="CP002545">
    <property type="protein sequence ID" value="ADY53719.1"/>
    <property type="molecule type" value="Genomic_DNA"/>
</dbReference>
<keyword evidence="3 6" id="KW-0479">Metal-binding</keyword>
<comment type="PTM">
    <text evidence="6">Binds 1 heme c group covalently per subunit.</text>
</comment>
<keyword evidence="1" id="KW-0813">Transport</keyword>
<dbReference type="RefSeq" id="WP_013634204.1">
    <property type="nucleotide sequence ID" value="NC_015177.1"/>
</dbReference>
<dbReference type="Pfam" id="PF00034">
    <property type="entry name" value="Cytochrom_C"/>
    <property type="match status" value="1"/>
</dbReference>
<dbReference type="InterPro" id="IPR002324">
    <property type="entry name" value="Cyt_c_ID"/>
</dbReference>
<dbReference type="PRINTS" id="PR00606">
    <property type="entry name" value="CYTCHROMECID"/>
</dbReference>
<evidence type="ECO:0000259" key="8">
    <source>
        <dbReference type="PROSITE" id="PS51007"/>
    </source>
</evidence>
<dbReference type="SUPFAM" id="SSF46626">
    <property type="entry name" value="Cytochrome c"/>
    <property type="match status" value="1"/>
</dbReference>
<dbReference type="GO" id="GO:0020037">
    <property type="term" value="F:heme binding"/>
    <property type="evidence" value="ECO:0007669"/>
    <property type="project" value="InterPro"/>
</dbReference>
<keyword evidence="4" id="KW-0249">Electron transport</keyword>
<keyword evidence="10" id="KW-1185">Reference proteome</keyword>
<name>F0SB92_PSESL</name>
<dbReference type="GO" id="GO:0009055">
    <property type="term" value="F:electron transfer activity"/>
    <property type="evidence" value="ECO:0007669"/>
    <property type="project" value="InterPro"/>
</dbReference>
<evidence type="ECO:0000256" key="4">
    <source>
        <dbReference type="ARBA" id="ARBA00022982"/>
    </source>
</evidence>
<proteinExistence type="predicted"/>
<feature type="domain" description="Cytochrome c" evidence="8">
    <location>
        <begin position="23"/>
        <end position="108"/>
    </location>
</feature>
<evidence type="ECO:0000313" key="10">
    <source>
        <dbReference type="Proteomes" id="UP000000310"/>
    </source>
</evidence>
<accession>F0SB92</accession>
<evidence type="ECO:0000256" key="1">
    <source>
        <dbReference type="ARBA" id="ARBA00022448"/>
    </source>
</evidence>
<keyword evidence="2 6" id="KW-0349">Heme</keyword>
<protein>
    <submittedName>
        <fullName evidence="9">Cytochrome c class I</fullName>
    </submittedName>
</protein>
<sequence length="108" mass="11883">MNYKFIATAFFMGIFLSVKAQDTNEPLGKQLISKSDCKSCHTEKSKLIGPSYKDIAAKYPSNSKNISLLAGKVIKGGAGVWGQIPMTPHPQMSKKDAEEMVKYILTIK</sequence>
<feature type="binding site" description="covalent" evidence="6">
    <location>
        <position position="37"/>
    </location>
    <ligand>
        <name>heme c</name>
        <dbReference type="ChEBI" id="CHEBI:61717"/>
    </ligand>
</feature>
<dbReference type="InterPro" id="IPR036909">
    <property type="entry name" value="Cyt_c-like_dom_sf"/>
</dbReference>
<keyword evidence="5 6" id="KW-0408">Iron</keyword>
<evidence type="ECO:0000256" key="3">
    <source>
        <dbReference type="ARBA" id="ARBA00022723"/>
    </source>
</evidence>
<evidence type="ECO:0000256" key="5">
    <source>
        <dbReference type="ARBA" id="ARBA00023004"/>
    </source>
</evidence>
<dbReference type="Proteomes" id="UP000000310">
    <property type="component" value="Chromosome"/>
</dbReference>
<feature type="signal peptide" evidence="7">
    <location>
        <begin position="1"/>
        <end position="20"/>
    </location>
</feature>
<reference evidence="9 10" key="1">
    <citation type="journal article" date="2011" name="Stand. Genomic Sci.">
        <title>Complete genome sequence of the gliding, heparinolytic Pedobacter saltans type strain (113).</title>
        <authorList>
            <person name="Liolios K."/>
            <person name="Sikorski J."/>
            <person name="Lu M."/>
            <person name="Nolan M."/>
            <person name="Lapidus A."/>
            <person name="Lucas S."/>
            <person name="Hammon N."/>
            <person name="Deshpande S."/>
            <person name="Cheng J.F."/>
            <person name="Tapia R."/>
            <person name="Han C."/>
            <person name="Goodwin L."/>
            <person name="Pitluck S."/>
            <person name="Huntemann M."/>
            <person name="Ivanova N."/>
            <person name="Pagani I."/>
            <person name="Mavromatis K."/>
            <person name="Ovchinikova G."/>
            <person name="Pati A."/>
            <person name="Chen A."/>
            <person name="Palaniappan K."/>
            <person name="Land M."/>
            <person name="Hauser L."/>
            <person name="Brambilla E.M."/>
            <person name="Kotsyurbenko O."/>
            <person name="Rohde M."/>
            <person name="Tindall B.J."/>
            <person name="Abt B."/>
            <person name="Goker M."/>
            <person name="Detter J.C."/>
            <person name="Woyke T."/>
            <person name="Bristow J."/>
            <person name="Eisen J.A."/>
            <person name="Markowitz V."/>
            <person name="Hugenholtz P."/>
            <person name="Klenk H.P."/>
            <person name="Kyrpides N.C."/>
        </authorList>
    </citation>
    <scope>NUCLEOTIDE SEQUENCE [LARGE SCALE GENOMIC DNA]</scope>
    <source>
        <strain evidence="10">ATCC 51119 / DSM 12145 / JCM 21818 / LMG 10337 / NBRC 100064 / NCIMB 13643</strain>
    </source>
</reference>
<dbReference type="InterPro" id="IPR009056">
    <property type="entry name" value="Cyt_c-like_dom"/>
</dbReference>
<feature type="chain" id="PRO_5003256065" evidence="7">
    <location>
        <begin position="21"/>
        <end position="108"/>
    </location>
</feature>
<dbReference type="eggNOG" id="COG4654">
    <property type="taxonomic scope" value="Bacteria"/>
</dbReference>
<organism evidence="9 10">
    <name type="scientific">Pseudopedobacter saltans (strain ATCC 51119 / DSM 12145 / JCM 21818 / CCUG 39354 / LMG 10337 / NBRC 100064 / NCIMB 13643)</name>
    <name type="common">Pedobacter saltans</name>
    <dbReference type="NCBI Taxonomy" id="762903"/>
    <lineage>
        <taxon>Bacteria</taxon>
        <taxon>Pseudomonadati</taxon>
        <taxon>Bacteroidota</taxon>
        <taxon>Sphingobacteriia</taxon>
        <taxon>Sphingobacteriales</taxon>
        <taxon>Sphingobacteriaceae</taxon>
        <taxon>Pseudopedobacter</taxon>
    </lineage>
</organism>
<feature type="binding site" description="covalent" evidence="6">
    <location>
        <position position="86"/>
    </location>
    <ligand>
        <name>heme c</name>
        <dbReference type="ChEBI" id="CHEBI:61717"/>
    </ligand>
</feature>
<dbReference type="KEGG" id="psn:Pedsa_3183"/>
<gene>
    <name evidence="9" type="ordered locus">Pedsa_3183</name>
</gene>
<dbReference type="STRING" id="762903.Pedsa_3183"/>
<feature type="binding site" description="covalent" evidence="6">
    <location>
        <position position="41"/>
    </location>
    <ligand>
        <name>heme c</name>
        <dbReference type="ChEBI" id="CHEBI:61717"/>
    </ligand>
</feature>
<evidence type="ECO:0000256" key="6">
    <source>
        <dbReference type="PIRSR" id="PIRSR602324-1"/>
    </source>
</evidence>
<dbReference type="OrthoDB" id="9814063at2"/>
<reference evidence="10" key="2">
    <citation type="submission" date="2011-02" db="EMBL/GenBank/DDBJ databases">
        <title>The complete genome of Pedobacter saltans DSM 12145.</title>
        <authorList>
            <consortium name="US DOE Joint Genome Institute (JGI-PGF)"/>
            <person name="Lucas S."/>
            <person name="Copeland A."/>
            <person name="Lapidus A."/>
            <person name="Bruce D."/>
            <person name="Goodwin L."/>
            <person name="Pitluck S."/>
            <person name="Kyrpides N."/>
            <person name="Mavromatis K."/>
            <person name="Pagani I."/>
            <person name="Ivanova N."/>
            <person name="Ovchinnikova G."/>
            <person name="Lu M."/>
            <person name="Detter J.C."/>
            <person name="Han C."/>
            <person name="Land M."/>
            <person name="Hauser L."/>
            <person name="Markowitz V."/>
            <person name="Cheng J.-F."/>
            <person name="Hugenholtz P."/>
            <person name="Woyke T."/>
            <person name="Wu D."/>
            <person name="Tindall B."/>
            <person name="Pomrenke H.G."/>
            <person name="Brambilla E."/>
            <person name="Klenk H.-P."/>
            <person name="Eisen J.A."/>
        </authorList>
    </citation>
    <scope>NUCLEOTIDE SEQUENCE [LARGE SCALE GENOMIC DNA]</scope>
    <source>
        <strain evidence="10">ATCC 51119 / DSM 12145 / JCM 21818 / LMG 10337 / NBRC 100064 / NCIMB 13643</strain>
    </source>
</reference>
<evidence type="ECO:0000313" key="9">
    <source>
        <dbReference type="EMBL" id="ADY53719.1"/>
    </source>
</evidence>
<dbReference type="GO" id="GO:0005506">
    <property type="term" value="F:iron ion binding"/>
    <property type="evidence" value="ECO:0007669"/>
    <property type="project" value="InterPro"/>
</dbReference>
<evidence type="ECO:0000256" key="2">
    <source>
        <dbReference type="ARBA" id="ARBA00022617"/>
    </source>
</evidence>
<evidence type="ECO:0000256" key="7">
    <source>
        <dbReference type="SAM" id="SignalP"/>
    </source>
</evidence>
<dbReference type="Gene3D" id="1.10.760.10">
    <property type="entry name" value="Cytochrome c-like domain"/>
    <property type="match status" value="1"/>
</dbReference>
<dbReference type="PROSITE" id="PS51007">
    <property type="entry name" value="CYTC"/>
    <property type="match status" value="1"/>
</dbReference>
<dbReference type="HOGENOM" id="CLU_133112_1_1_10"/>
<dbReference type="AlphaFoldDB" id="F0SB92"/>
<keyword evidence="7" id="KW-0732">Signal</keyword>